<proteinExistence type="predicted"/>
<dbReference type="EMBL" id="BGZK01000364">
    <property type="protein sequence ID" value="GBP39352.1"/>
    <property type="molecule type" value="Genomic_DNA"/>
</dbReference>
<dbReference type="AlphaFoldDB" id="A0A4C1VLQ6"/>
<reference evidence="2 3" key="1">
    <citation type="journal article" date="2019" name="Commun. Biol.">
        <title>The bagworm genome reveals a unique fibroin gene that provides high tensile strength.</title>
        <authorList>
            <person name="Kono N."/>
            <person name="Nakamura H."/>
            <person name="Ohtoshi R."/>
            <person name="Tomita M."/>
            <person name="Numata K."/>
            <person name="Arakawa K."/>
        </authorList>
    </citation>
    <scope>NUCLEOTIDE SEQUENCE [LARGE SCALE GENOMIC DNA]</scope>
</reference>
<protein>
    <submittedName>
        <fullName evidence="2">Uncharacterized protein</fullName>
    </submittedName>
</protein>
<feature type="compositionally biased region" description="Basic residues" evidence="1">
    <location>
        <begin position="179"/>
        <end position="188"/>
    </location>
</feature>
<feature type="region of interest" description="Disordered" evidence="1">
    <location>
        <begin position="1"/>
        <end position="27"/>
    </location>
</feature>
<name>A0A4C1VLQ6_EUMVA</name>
<evidence type="ECO:0000313" key="3">
    <source>
        <dbReference type="Proteomes" id="UP000299102"/>
    </source>
</evidence>
<evidence type="ECO:0000313" key="2">
    <source>
        <dbReference type="EMBL" id="GBP39352.1"/>
    </source>
</evidence>
<dbReference type="Proteomes" id="UP000299102">
    <property type="component" value="Unassembled WGS sequence"/>
</dbReference>
<organism evidence="2 3">
    <name type="scientific">Eumeta variegata</name>
    <name type="common">Bagworm moth</name>
    <name type="synonym">Eumeta japonica</name>
    <dbReference type="NCBI Taxonomy" id="151549"/>
    <lineage>
        <taxon>Eukaryota</taxon>
        <taxon>Metazoa</taxon>
        <taxon>Ecdysozoa</taxon>
        <taxon>Arthropoda</taxon>
        <taxon>Hexapoda</taxon>
        <taxon>Insecta</taxon>
        <taxon>Pterygota</taxon>
        <taxon>Neoptera</taxon>
        <taxon>Endopterygota</taxon>
        <taxon>Lepidoptera</taxon>
        <taxon>Glossata</taxon>
        <taxon>Ditrysia</taxon>
        <taxon>Tineoidea</taxon>
        <taxon>Psychidae</taxon>
        <taxon>Oiketicinae</taxon>
        <taxon>Eumeta</taxon>
    </lineage>
</organism>
<feature type="region of interest" description="Disordered" evidence="1">
    <location>
        <begin position="162"/>
        <end position="188"/>
    </location>
</feature>
<comment type="caution">
    <text evidence="2">The sequence shown here is derived from an EMBL/GenBank/DDBJ whole genome shotgun (WGS) entry which is preliminary data.</text>
</comment>
<accession>A0A4C1VLQ6</accession>
<feature type="compositionally biased region" description="Basic and acidic residues" evidence="1">
    <location>
        <begin position="169"/>
        <end position="178"/>
    </location>
</feature>
<evidence type="ECO:0000256" key="1">
    <source>
        <dbReference type="SAM" id="MobiDB-lite"/>
    </source>
</evidence>
<keyword evidence="3" id="KW-1185">Reference proteome</keyword>
<sequence>MDVDISHAASECANRPKSPPTQGPITTSTQVGIDRVTNLGFPSALCAPNFGRNDSPLGLVLAILTKINEARLIFRNFTKICALLGIRVEIPRRKGGLGHCHRCQWFGHAAANYHADPSGQNFRPDSRCRIPSCNRTLPVEEKLASEGCPGAAERGYPPRASCTASFDVRPPKDQELGHLRVRQRPTPM</sequence>
<dbReference type="OrthoDB" id="8019203at2759"/>
<gene>
    <name evidence="2" type="ORF">EVAR_24333_1</name>
</gene>